<keyword evidence="3" id="KW-1185">Reference proteome</keyword>
<name>A0A811S9K6_9POAL</name>
<dbReference type="InterPro" id="IPR059179">
    <property type="entry name" value="MLKL-like_MCAfunc"/>
</dbReference>
<protein>
    <recommendedName>
        <fullName evidence="1">Mixed lineage kinase domain-containing protein</fullName>
    </recommendedName>
</protein>
<evidence type="ECO:0000259" key="1">
    <source>
        <dbReference type="Pfam" id="PF22215"/>
    </source>
</evidence>
<organism evidence="2 3">
    <name type="scientific">Miscanthus lutarioriparius</name>
    <dbReference type="NCBI Taxonomy" id="422564"/>
    <lineage>
        <taxon>Eukaryota</taxon>
        <taxon>Viridiplantae</taxon>
        <taxon>Streptophyta</taxon>
        <taxon>Embryophyta</taxon>
        <taxon>Tracheophyta</taxon>
        <taxon>Spermatophyta</taxon>
        <taxon>Magnoliopsida</taxon>
        <taxon>Liliopsida</taxon>
        <taxon>Poales</taxon>
        <taxon>Poaceae</taxon>
        <taxon>PACMAD clade</taxon>
        <taxon>Panicoideae</taxon>
        <taxon>Andropogonodae</taxon>
        <taxon>Andropogoneae</taxon>
        <taxon>Saccharinae</taxon>
        <taxon>Miscanthus</taxon>
    </lineage>
</organism>
<gene>
    <name evidence="2" type="ORF">NCGR_LOCUS62280</name>
</gene>
<dbReference type="OrthoDB" id="687417at2759"/>
<dbReference type="Pfam" id="PF22215">
    <property type="entry name" value="MLKL_N"/>
    <property type="match status" value="1"/>
</dbReference>
<evidence type="ECO:0000313" key="3">
    <source>
        <dbReference type="Proteomes" id="UP000604825"/>
    </source>
</evidence>
<evidence type="ECO:0000313" key="2">
    <source>
        <dbReference type="EMBL" id="CAD6338182.1"/>
    </source>
</evidence>
<accession>A0A811S9K6</accession>
<dbReference type="PANTHER" id="PTHR35832:SF18">
    <property type="match status" value="1"/>
</dbReference>
<dbReference type="EMBL" id="CAJGYO010000019">
    <property type="protein sequence ID" value="CAD6338182.1"/>
    <property type="molecule type" value="Genomic_DNA"/>
</dbReference>
<proteinExistence type="predicted"/>
<reference evidence="2" key="1">
    <citation type="submission" date="2020-10" db="EMBL/GenBank/DDBJ databases">
        <authorList>
            <person name="Han B."/>
            <person name="Lu T."/>
            <person name="Zhao Q."/>
            <person name="Huang X."/>
            <person name="Zhao Y."/>
        </authorList>
    </citation>
    <scope>NUCLEOTIDE SEQUENCE</scope>
</reference>
<dbReference type="InterPro" id="IPR036537">
    <property type="entry name" value="Adaptor_Cbl_N_dom_sf"/>
</dbReference>
<comment type="caution">
    <text evidence="2">The sequence shown here is derived from an EMBL/GenBank/DDBJ whole genome shotgun (WGS) entry which is preliminary data.</text>
</comment>
<feature type="domain" description="Mixed lineage kinase" evidence="1">
    <location>
        <begin position="8"/>
        <end position="109"/>
    </location>
</feature>
<dbReference type="Proteomes" id="UP000604825">
    <property type="component" value="Unassembled WGS sequence"/>
</dbReference>
<dbReference type="CDD" id="cd21037">
    <property type="entry name" value="MLKL_NTD"/>
    <property type="match status" value="1"/>
</dbReference>
<sequence length="211" mass="23328">MANPVSIVQPIIDLALKIKEAVETFRHNREDCRKIGELVATVRAVAESLRKSMEEEEDGGVGALVGGALKALKQALERAWDFVVACQRKNAVLRALEADAVAEKLRRVCLDVSLNLSAVVLANGAYNTSKLADINGIVAALRADVAYNTWMLAKIMEIVAALPDAHLHLRQQVARLLQIFSYSTDDDASYYQNESIRETKKTDDHASYYQK</sequence>
<dbReference type="GO" id="GO:0007166">
    <property type="term" value="P:cell surface receptor signaling pathway"/>
    <property type="evidence" value="ECO:0007669"/>
    <property type="project" value="InterPro"/>
</dbReference>
<dbReference type="AlphaFoldDB" id="A0A811S9K6"/>
<dbReference type="PANTHER" id="PTHR35832">
    <property type="entry name" value="OS12G0248400 PROTEIN-RELATED"/>
    <property type="match status" value="1"/>
</dbReference>
<dbReference type="Gene3D" id="1.20.930.20">
    <property type="entry name" value="Adaptor protein Cbl, N-terminal domain"/>
    <property type="match status" value="1"/>
</dbReference>
<dbReference type="InterPro" id="IPR054000">
    <property type="entry name" value="MLKL_N"/>
</dbReference>